<dbReference type="AlphaFoldDB" id="A0A1I7X9D2"/>
<proteinExistence type="inferred from homology"/>
<feature type="domain" description="cGMP-dependent protein kinase interacting" evidence="7">
    <location>
        <begin position="642"/>
        <end position="750"/>
    </location>
</feature>
<feature type="compositionally biased region" description="Low complexity" evidence="6">
    <location>
        <begin position="619"/>
        <end position="632"/>
    </location>
</feature>
<accession>A0A1I7X9D2</accession>
<feature type="region of interest" description="Disordered" evidence="6">
    <location>
        <begin position="164"/>
        <end position="215"/>
    </location>
</feature>
<dbReference type="InterPro" id="IPR051226">
    <property type="entry name" value="PP1_Regulatory_Subunit"/>
</dbReference>
<evidence type="ECO:0000313" key="8">
    <source>
        <dbReference type="Proteomes" id="UP000095283"/>
    </source>
</evidence>
<feature type="compositionally biased region" description="Polar residues" evidence="6">
    <location>
        <begin position="164"/>
        <end position="176"/>
    </location>
</feature>
<feature type="compositionally biased region" description="Basic and acidic residues" evidence="6">
    <location>
        <begin position="369"/>
        <end position="389"/>
    </location>
</feature>
<dbReference type="PROSITE" id="PS50297">
    <property type="entry name" value="ANK_REP_REGION"/>
    <property type="match status" value="2"/>
</dbReference>
<feature type="compositionally biased region" description="Basic and acidic residues" evidence="6">
    <location>
        <begin position="449"/>
        <end position="464"/>
    </location>
</feature>
<keyword evidence="1" id="KW-0217">Developmental protein</keyword>
<feature type="region of interest" description="Disordered" evidence="6">
    <location>
        <begin position="685"/>
        <end position="708"/>
    </location>
</feature>
<feature type="compositionally biased region" description="Polar residues" evidence="6">
    <location>
        <begin position="199"/>
        <end position="215"/>
    </location>
</feature>
<dbReference type="Pfam" id="PF12796">
    <property type="entry name" value="Ank_2"/>
    <property type="match status" value="1"/>
</dbReference>
<reference evidence="9" key="1">
    <citation type="submission" date="2016-11" db="UniProtKB">
        <authorList>
            <consortium name="WormBaseParasite"/>
        </authorList>
    </citation>
    <scope>IDENTIFICATION</scope>
</reference>
<dbReference type="GO" id="GO:0005737">
    <property type="term" value="C:cytoplasm"/>
    <property type="evidence" value="ECO:0007669"/>
    <property type="project" value="TreeGrafter"/>
</dbReference>
<dbReference type="SUPFAM" id="SSF48403">
    <property type="entry name" value="Ankyrin repeat"/>
    <property type="match status" value="1"/>
</dbReference>
<evidence type="ECO:0000256" key="6">
    <source>
        <dbReference type="SAM" id="MobiDB-lite"/>
    </source>
</evidence>
<dbReference type="PANTHER" id="PTHR24179:SF21">
    <property type="entry name" value="MYOSIN BINDING SUBUNIT, ISOFORM O"/>
    <property type="match status" value="1"/>
</dbReference>
<name>A0A1I7X9D2_HETBA</name>
<feature type="region of interest" description="Disordered" evidence="6">
    <location>
        <begin position="549"/>
        <end position="592"/>
    </location>
</feature>
<feature type="compositionally biased region" description="Low complexity" evidence="6">
    <location>
        <begin position="421"/>
        <end position="432"/>
    </location>
</feature>
<dbReference type="Gene3D" id="6.10.140.390">
    <property type="match status" value="1"/>
</dbReference>
<dbReference type="Gene3D" id="1.25.40.20">
    <property type="entry name" value="Ankyrin repeat-containing domain"/>
    <property type="match status" value="1"/>
</dbReference>
<dbReference type="GO" id="GO:0004857">
    <property type="term" value="F:enzyme inhibitor activity"/>
    <property type="evidence" value="ECO:0007669"/>
    <property type="project" value="TreeGrafter"/>
</dbReference>
<dbReference type="GO" id="GO:0019901">
    <property type="term" value="F:protein kinase binding"/>
    <property type="evidence" value="ECO:0007669"/>
    <property type="project" value="InterPro"/>
</dbReference>
<dbReference type="Pfam" id="PF15898">
    <property type="entry name" value="PRKG1_interact"/>
    <property type="match status" value="1"/>
</dbReference>
<dbReference type="GO" id="GO:0019208">
    <property type="term" value="F:phosphatase regulator activity"/>
    <property type="evidence" value="ECO:0007669"/>
    <property type="project" value="TreeGrafter"/>
</dbReference>
<dbReference type="Proteomes" id="UP000095283">
    <property type="component" value="Unplaced"/>
</dbReference>
<dbReference type="InterPro" id="IPR031775">
    <property type="entry name" value="PRKG1_interact"/>
</dbReference>
<feature type="compositionally biased region" description="Polar residues" evidence="6">
    <location>
        <begin position="390"/>
        <end position="406"/>
    </location>
</feature>
<organism evidence="8 9">
    <name type="scientific">Heterorhabditis bacteriophora</name>
    <name type="common">Entomopathogenic nematode worm</name>
    <dbReference type="NCBI Taxonomy" id="37862"/>
    <lineage>
        <taxon>Eukaryota</taxon>
        <taxon>Metazoa</taxon>
        <taxon>Ecdysozoa</taxon>
        <taxon>Nematoda</taxon>
        <taxon>Chromadorea</taxon>
        <taxon>Rhabditida</taxon>
        <taxon>Rhabditina</taxon>
        <taxon>Rhabditomorpha</taxon>
        <taxon>Strongyloidea</taxon>
        <taxon>Heterorhabditidae</taxon>
        <taxon>Heterorhabditis</taxon>
    </lineage>
</organism>
<keyword evidence="2" id="KW-0677">Repeat</keyword>
<feature type="region of interest" description="Disordered" evidence="6">
    <location>
        <begin position="107"/>
        <end position="135"/>
    </location>
</feature>
<evidence type="ECO:0000256" key="5">
    <source>
        <dbReference type="SAM" id="Coils"/>
    </source>
</evidence>
<evidence type="ECO:0000256" key="3">
    <source>
        <dbReference type="ARBA" id="ARBA00038386"/>
    </source>
</evidence>
<keyword evidence="8" id="KW-1185">Reference proteome</keyword>
<comment type="similarity">
    <text evidence="3">Belongs to the NRARP family.</text>
</comment>
<feature type="region of interest" description="Disordered" evidence="6">
    <location>
        <begin position="618"/>
        <end position="639"/>
    </location>
</feature>
<sequence>MHVAAAKGYTQLLEMLIKAGGNVRGHDRDGWTPLHAAAHWAERDSCKILLEHGASTLDQNYAEKNTRIAHEEHTLSTEYKRELQHRDQTSENDVLHSISKAPLLFDKSSSVDSQSSQDSQQQSEDDRALLADKNYEVDTEIASSARSSEERSVTERSSILTNRTSVSYDRSASSEKSMSVDSQRSSSVISTASSVTTSQNTSDGSSCSVQSGDQHVSCTVPMPRPLQQPNSWINRGVHLITSLVCVVCSVIPSVQKSLSTPSNLPWASLCRTSNGADSLRSPPQSSAFTQFLTHNRVSAFRPIKASHPTERINELPRGLHPQHLNPSKMRSALHLPWQSNAVNESEAERRNTARMQRQHRRSTQGVTKEQLEEASRLAAEDSARRRGSDVHSTTSKTVSASSNTQREPAAVRLASEERDSTSMTASGSSSSSLDRVGATPKTANAVLRESSERIDRSVSERLSESRTSPPTTSVTLSLPNVPSPGHTPSAAGLRRKSQGMSLSRSNRRGTGPVLAEDVHAAVSARSLASDPAPLSLRYAPGSALSATYSRPLITPTGRSDIVRGSASTTQSERSLEKSHSAPPSHPPPAAPSAVAGLRSVAVTPAAVGRVQSRVAGHPTVSTVSTYPTSQSVNSRPSETNLNYKALYEKEKLESERLRKEMDELKRTHDNGSVSSFRVVSSRFRNGSPAGSLPMSKSASGISLDENERRSMERKISDLEIQLKGLNQLRMENQRLKEENGALVRVISKMTI</sequence>
<evidence type="ECO:0000313" key="9">
    <source>
        <dbReference type="WBParaSite" id="Hba_14109"/>
    </source>
</evidence>
<keyword evidence="5" id="KW-0175">Coiled coil</keyword>
<feature type="coiled-coil region" evidence="5">
    <location>
        <begin position="640"/>
        <end position="667"/>
    </location>
</feature>
<evidence type="ECO:0000256" key="2">
    <source>
        <dbReference type="ARBA" id="ARBA00022737"/>
    </source>
</evidence>
<dbReference type="SMART" id="SM00248">
    <property type="entry name" value="ANK"/>
    <property type="match status" value="2"/>
</dbReference>
<feature type="region of interest" description="Disordered" evidence="6">
    <location>
        <begin position="341"/>
        <end position="511"/>
    </location>
</feature>
<dbReference type="InterPro" id="IPR036770">
    <property type="entry name" value="Ankyrin_rpt-contain_sf"/>
</dbReference>
<feature type="compositionally biased region" description="Low complexity" evidence="6">
    <location>
        <begin position="465"/>
        <end position="479"/>
    </location>
</feature>
<feature type="compositionally biased region" description="Low complexity" evidence="6">
    <location>
        <begin position="107"/>
        <end position="122"/>
    </location>
</feature>
<protein>
    <submittedName>
        <fullName evidence="9">ANK_REP_REGION domain-containing protein</fullName>
    </submittedName>
</protein>
<dbReference type="PANTHER" id="PTHR24179">
    <property type="entry name" value="PROTEIN PHOSPHATASE 1 REGULATORY SUBUNIT 12"/>
    <property type="match status" value="1"/>
</dbReference>
<evidence type="ECO:0000256" key="4">
    <source>
        <dbReference type="PROSITE-ProRule" id="PRU00023"/>
    </source>
</evidence>
<dbReference type="CDD" id="cd21930">
    <property type="entry name" value="IPD_PPP1R12"/>
    <property type="match status" value="1"/>
</dbReference>
<feature type="compositionally biased region" description="Low complexity" evidence="6">
    <location>
        <begin position="177"/>
        <end position="198"/>
    </location>
</feature>
<feature type="repeat" description="ANK" evidence="4">
    <location>
        <begin position="29"/>
        <end position="61"/>
    </location>
</feature>
<dbReference type="WBParaSite" id="Hba_14109">
    <property type="protein sequence ID" value="Hba_14109"/>
    <property type="gene ID" value="Hba_14109"/>
</dbReference>
<dbReference type="InterPro" id="IPR002110">
    <property type="entry name" value="Ankyrin_rpt"/>
</dbReference>
<evidence type="ECO:0000256" key="1">
    <source>
        <dbReference type="ARBA" id="ARBA00022473"/>
    </source>
</evidence>
<evidence type="ECO:0000259" key="7">
    <source>
        <dbReference type="Pfam" id="PF15898"/>
    </source>
</evidence>
<dbReference type="PROSITE" id="PS50088">
    <property type="entry name" value="ANK_REPEAT"/>
    <property type="match status" value="2"/>
</dbReference>
<keyword evidence="4" id="KW-0040">ANK repeat</keyword>
<feature type="repeat" description="ANK" evidence="4">
    <location>
        <begin position="1"/>
        <end position="28"/>
    </location>
</feature>
<feature type="compositionally biased region" description="Basic and acidic residues" evidence="6">
    <location>
        <begin position="124"/>
        <end position="135"/>
    </location>
</feature>